<dbReference type="STRING" id="36849.OXPF_38630"/>
<name>A0A0P8W4D8_9CLOT</name>
<dbReference type="SUPFAM" id="SSF54909">
    <property type="entry name" value="Dimeric alpha+beta barrel"/>
    <property type="match status" value="1"/>
</dbReference>
<evidence type="ECO:0000313" key="2">
    <source>
        <dbReference type="EMBL" id="KPU42563.1"/>
    </source>
</evidence>
<accession>A0A0P8W4D8</accession>
<dbReference type="AlphaFoldDB" id="A0A0P8W4D8"/>
<comment type="caution">
    <text evidence="2">The sequence shown here is derived from an EMBL/GenBank/DDBJ whole genome shotgun (WGS) entry which is preliminary data.</text>
</comment>
<protein>
    <submittedName>
        <fullName evidence="2">Stress responsive A/B barrel domain protein</fullName>
    </submittedName>
</protein>
<dbReference type="PANTHER" id="PTHR37832">
    <property type="entry name" value="BLL2683 PROTEIN"/>
    <property type="match status" value="1"/>
</dbReference>
<evidence type="ECO:0000259" key="1">
    <source>
        <dbReference type="PROSITE" id="PS51502"/>
    </source>
</evidence>
<sequence>MITNTLMLKLKERNSDNIKKAQEVLLGMKGKIPELLDVEAKINIRSTAMSYDILLITKFNSMADFESYISHPVHVEVSKYVGEVLETGAAVCYES</sequence>
<dbReference type="RefSeq" id="WP_054876830.1">
    <property type="nucleotide sequence ID" value="NZ_LKET01000067.1"/>
</dbReference>
<proteinExistence type="predicted"/>
<dbReference type="OrthoDB" id="9808130at2"/>
<dbReference type="Proteomes" id="UP000050326">
    <property type="component" value="Unassembled WGS sequence"/>
</dbReference>
<evidence type="ECO:0000313" key="3">
    <source>
        <dbReference type="Proteomes" id="UP000050326"/>
    </source>
</evidence>
<dbReference type="PROSITE" id="PS51502">
    <property type="entry name" value="S_R_A_B_BARREL"/>
    <property type="match status" value="1"/>
</dbReference>
<keyword evidence="3" id="KW-1185">Reference proteome</keyword>
<dbReference type="InterPro" id="IPR011008">
    <property type="entry name" value="Dimeric_a/b-barrel"/>
</dbReference>
<gene>
    <name evidence="2" type="ORF">OXPF_38630</name>
</gene>
<organism evidence="2 3">
    <name type="scientific">Oxobacter pfennigii</name>
    <dbReference type="NCBI Taxonomy" id="36849"/>
    <lineage>
        <taxon>Bacteria</taxon>
        <taxon>Bacillati</taxon>
        <taxon>Bacillota</taxon>
        <taxon>Clostridia</taxon>
        <taxon>Eubacteriales</taxon>
        <taxon>Clostridiaceae</taxon>
        <taxon>Oxobacter</taxon>
    </lineage>
</organism>
<reference evidence="2 3" key="1">
    <citation type="submission" date="2015-09" db="EMBL/GenBank/DDBJ databases">
        <title>Genome sequence of Oxobacter pfennigii DSM 3222.</title>
        <authorList>
            <person name="Poehlein A."/>
            <person name="Bengelsdorf F.R."/>
            <person name="Schiel-Bengelsdorf B."/>
            <person name="Duerre P."/>
            <person name="Daniel R."/>
        </authorList>
    </citation>
    <scope>NUCLEOTIDE SEQUENCE [LARGE SCALE GENOMIC DNA]</scope>
    <source>
        <strain evidence="2 3">DSM 3222</strain>
    </source>
</reference>
<dbReference type="InterPro" id="IPR013097">
    <property type="entry name" value="Dabb"/>
</dbReference>
<dbReference type="SMART" id="SM00886">
    <property type="entry name" value="Dabb"/>
    <property type="match status" value="1"/>
</dbReference>
<dbReference type="PANTHER" id="PTHR37832:SF1">
    <property type="entry name" value="STRESS-RESPONSE A_B BARREL DOMAIN-CONTAINING PROTEIN"/>
    <property type="match status" value="1"/>
</dbReference>
<dbReference type="Gene3D" id="3.30.70.100">
    <property type="match status" value="1"/>
</dbReference>
<feature type="domain" description="Stress-response A/B barrel" evidence="1">
    <location>
        <begin position="2"/>
        <end position="93"/>
    </location>
</feature>
<dbReference type="EMBL" id="LKET01000067">
    <property type="protein sequence ID" value="KPU42563.1"/>
    <property type="molecule type" value="Genomic_DNA"/>
</dbReference>
<dbReference type="Pfam" id="PF07876">
    <property type="entry name" value="Dabb"/>
    <property type="match status" value="1"/>
</dbReference>